<evidence type="ECO:0000256" key="3">
    <source>
        <dbReference type="ARBA" id="ARBA00022723"/>
    </source>
</evidence>
<evidence type="ECO:0000259" key="7">
    <source>
        <dbReference type="PROSITE" id="PS51462"/>
    </source>
</evidence>
<dbReference type="KEGG" id="otr:OTERR_20810"/>
<evidence type="ECO:0000256" key="1">
    <source>
        <dbReference type="ARBA" id="ARBA00001936"/>
    </source>
</evidence>
<dbReference type="PANTHER" id="PTHR12992">
    <property type="entry name" value="NUDIX HYDROLASE"/>
    <property type="match status" value="1"/>
</dbReference>
<keyword evidence="9" id="KW-1185">Reference proteome</keyword>
<keyword evidence="3" id="KW-0479">Metal-binding</keyword>
<evidence type="ECO:0000256" key="5">
    <source>
        <dbReference type="ARBA" id="ARBA00022842"/>
    </source>
</evidence>
<dbReference type="GO" id="GO:0010945">
    <property type="term" value="F:coenzyme A diphosphatase activity"/>
    <property type="evidence" value="ECO:0007669"/>
    <property type="project" value="InterPro"/>
</dbReference>
<evidence type="ECO:0000256" key="4">
    <source>
        <dbReference type="ARBA" id="ARBA00022801"/>
    </source>
</evidence>
<dbReference type="RefSeq" id="WP_082396620.1">
    <property type="nucleotide sequence ID" value="NZ_CP022579.1"/>
</dbReference>
<dbReference type="NCBIfam" id="NF007980">
    <property type="entry name" value="PRK10707.1"/>
    <property type="match status" value="1"/>
</dbReference>
<organism evidence="8 9">
    <name type="scientific">Oryzomicrobium terrae</name>
    <dbReference type="NCBI Taxonomy" id="1735038"/>
    <lineage>
        <taxon>Bacteria</taxon>
        <taxon>Pseudomonadati</taxon>
        <taxon>Pseudomonadota</taxon>
        <taxon>Betaproteobacteria</taxon>
        <taxon>Rhodocyclales</taxon>
        <taxon>Rhodocyclaceae</taxon>
        <taxon>Oryzomicrobium</taxon>
    </lineage>
</organism>
<evidence type="ECO:0000313" key="9">
    <source>
        <dbReference type="Proteomes" id="UP000323671"/>
    </source>
</evidence>
<comment type="cofactor">
    <cofactor evidence="2">
        <name>Mg(2+)</name>
        <dbReference type="ChEBI" id="CHEBI:18420"/>
    </cofactor>
</comment>
<name>A0A5C1EBJ2_9RHOO</name>
<sequence>MTASPLLQPAAPVLIPPVLADLRHALQSEPYQSEIREPGVEPSGLRAAAVLFPIVRHEGTPSVLLTQRTSHLSAHPGQISFPGGQVEPEDPSPLATALRETEEEIGLPRSAVEVLGYLPEYFTTTGFRITPVVGLLTPPFALAPDAREVAEVFEVPLAFLLDPANRQRHAREWQGRLRHYYALPYGERYIWGATAGMIVALADALARHPG</sequence>
<gene>
    <name evidence="8" type="ORF">OTERR_20810</name>
</gene>
<dbReference type="InterPro" id="IPR000086">
    <property type="entry name" value="NUDIX_hydrolase_dom"/>
</dbReference>
<reference evidence="8 9" key="1">
    <citation type="submission" date="2017-07" db="EMBL/GenBank/DDBJ databases">
        <title>Complete genome sequence of Oryzomicrobium terrae TPP412.</title>
        <authorList>
            <person name="Chiu L.-W."/>
            <person name="Lo K.-J."/>
            <person name="Tsai Y.-M."/>
            <person name="Lin S.-S."/>
            <person name="Kuo C.-H."/>
            <person name="Liu C.-T."/>
        </authorList>
    </citation>
    <scope>NUCLEOTIDE SEQUENCE [LARGE SCALE GENOMIC DNA]</scope>
    <source>
        <strain evidence="8 9">TPP412</strain>
    </source>
</reference>
<dbReference type="Pfam" id="PF00293">
    <property type="entry name" value="NUDIX"/>
    <property type="match status" value="1"/>
</dbReference>
<accession>A0A5C1EBJ2</accession>
<comment type="cofactor">
    <cofactor evidence="1">
        <name>Mn(2+)</name>
        <dbReference type="ChEBI" id="CHEBI:29035"/>
    </cofactor>
</comment>
<dbReference type="Gene3D" id="3.90.79.10">
    <property type="entry name" value="Nucleoside Triphosphate Pyrophosphohydrolase"/>
    <property type="match status" value="1"/>
</dbReference>
<dbReference type="InterPro" id="IPR015797">
    <property type="entry name" value="NUDIX_hydrolase-like_dom_sf"/>
</dbReference>
<feature type="domain" description="Nudix hydrolase" evidence="7">
    <location>
        <begin position="44"/>
        <end position="181"/>
    </location>
</feature>
<evidence type="ECO:0000256" key="2">
    <source>
        <dbReference type="ARBA" id="ARBA00001946"/>
    </source>
</evidence>
<dbReference type="Proteomes" id="UP000323671">
    <property type="component" value="Chromosome"/>
</dbReference>
<keyword evidence="5" id="KW-0460">Magnesium</keyword>
<protein>
    <recommendedName>
        <fullName evidence="7">Nudix hydrolase domain-containing protein</fullName>
    </recommendedName>
</protein>
<proteinExistence type="predicted"/>
<dbReference type="PANTHER" id="PTHR12992:SF11">
    <property type="entry name" value="MITOCHONDRIAL COENZYME A DIPHOSPHATASE NUDT8"/>
    <property type="match status" value="1"/>
</dbReference>
<keyword evidence="4" id="KW-0378">Hydrolase</keyword>
<dbReference type="PROSITE" id="PS51462">
    <property type="entry name" value="NUDIX"/>
    <property type="match status" value="1"/>
</dbReference>
<dbReference type="InterPro" id="IPR045121">
    <property type="entry name" value="CoAse"/>
</dbReference>
<dbReference type="AlphaFoldDB" id="A0A5C1EBJ2"/>
<keyword evidence="6" id="KW-0464">Manganese</keyword>
<evidence type="ECO:0000313" key="8">
    <source>
        <dbReference type="EMBL" id="QEL65557.1"/>
    </source>
</evidence>
<dbReference type="GO" id="GO:0046872">
    <property type="term" value="F:metal ion binding"/>
    <property type="evidence" value="ECO:0007669"/>
    <property type="project" value="UniProtKB-KW"/>
</dbReference>
<dbReference type="SUPFAM" id="SSF55811">
    <property type="entry name" value="Nudix"/>
    <property type="match status" value="1"/>
</dbReference>
<dbReference type="CDD" id="cd03426">
    <property type="entry name" value="NUDIX_CoAse_Nudt7"/>
    <property type="match status" value="1"/>
</dbReference>
<evidence type="ECO:0000256" key="6">
    <source>
        <dbReference type="ARBA" id="ARBA00023211"/>
    </source>
</evidence>
<dbReference type="EMBL" id="CP022579">
    <property type="protein sequence ID" value="QEL65557.1"/>
    <property type="molecule type" value="Genomic_DNA"/>
</dbReference>